<organism evidence="2 3">
    <name type="scientific">Haloferax larsenii</name>
    <dbReference type="NCBI Taxonomy" id="302484"/>
    <lineage>
        <taxon>Archaea</taxon>
        <taxon>Methanobacteriati</taxon>
        <taxon>Methanobacteriota</taxon>
        <taxon>Stenosarchaea group</taxon>
        <taxon>Halobacteria</taxon>
        <taxon>Halobacteriales</taxon>
        <taxon>Haloferacaceae</taxon>
        <taxon>Haloferax</taxon>
    </lineage>
</organism>
<keyword evidence="1" id="KW-0808">Transferase</keyword>
<evidence type="ECO:0000256" key="1">
    <source>
        <dbReference type="ARBA" id="ARBA00022679"/>
    </source>
</evidence>
<gene>
    <name evidence="2" type="ORF">KU306_12720</name>
</gene>
<dbReference type="SUPFAM" id="SSF53756">
    <property type="entry name" value="UDP-Glycosyltransferase/glycogen phosphorylase"/>
    <property type="match status" value="1"/>
</dbReference>
<dbReference type="GeneID" id="74529784"/>
<accession>A0ABY5RBP4</accession>
<proteinExistence type="predicted"/>
<dbReference type="Proteomes" id="UP001058330">
    <property type="component" value="Chromosome"/>
</dbReference>
<keyword evidence="3" id="KW-1185">Reference proteome</keyword>
<dbReference type="EMBL" id="CP078063">
    <property type="protein sequence ID" value="UVE49767.1"/>
    <property type="molecule type" value="Genomic_DNA"/>
</dbReference>
<dbReference type="RefSeq" id="WP_258302162.1">
    <property type="nucleotide sequence ID" value="NZ_CP078063.1"/>
</dbReference>
<reference evidence="2" key="1">
    <citation type="submission" date="2021-07" db="EMBL/GenBank/DDBJ databases">
        <title>Studies on halocins as antimicrobial molecules from haloarchaea.</title>
        <authorList>
            <person name="Kumar S."/>
            <person name="Khare S.K."/>
        </authorList>
    </citation>
    <scope>NUCLEOTIDE SEQUENCE</scope>
    <source>
        <strain evidence="2">NCIM 5678</strain>
    </source>
</reference>
<protein>
    <submittedName>
        <fullName evidence="2">Glycosyltransferase</fullName>
    </submittedName>
</protein>
<sequence length="361" mass="41264">MNVLMAPYYSGNPYQDLLIQHLEDRGIEVTVDEEPIPFSPFIFSVLLDDVDILHLHWTHPYFLFGSVEWAYKIPGSRIVAMLAAVWFLLQVKLASYLCDRIVWTVHNKHNHEQKFLSLDKIVSERLVRMADSVQVWDDRTHEELESFVDADVGNAVAIPHGNYEPVYEDSLSVSTDKARKKLGVDVYERVYLFFGMIRPYKQIPKLLQTFERVSNDDECLVIAGNPMSTTEITEIRTLAENQSNVVTDLRYIPNEEVPTYFAACDFGVFPYRDIFSSGSVVLSLTFGCPVIAPRAGCIPSIVPEGNIVYDRLEDGFKTARGLSQDELVKLRDRNRDAARENHDWCDIAAQFEEVYRGQLLA</sequence>
<evidence type="ECO:0000313" key="3">
    <source>
        <dbReference type="Proteomes" id="UP001058330"/>
    </source>
</evidence>
<evidence type="ECO:0000313" key="2">
    <source>
        <dbReference type="EMBL" id="UVE49767.1"/>
    </source>
</evidence>
<dbReference type="PANTHER" id="PTHR46401:SF2">
    <property type="entry name" value="GLYCOSYLTRANSFERASE WBBK-RELATED"/>
    <property type="match status" value="1"/>
</dbReference>
<name>A0ABY5RBP4_HALLR</name>
<dbReference type="Gene3D" id="3.40.50.2000">
    <property type="entry name" value="Glycogen Phosphorylase B"/>
    <property type="match status" value="2"/>
</dbReference>
<dbReference type="PANTHER" id="PTHR46401">
    <property type="entry name" value="GLYCOSYLTRANSFERASE WBBK-RELATED"/>
    <property type="match status" value="1"/>
</dbReference>
<dbReference type="Pfam" id="PF13692">
    <property type="entry name" value="Glyco_trans_1_4"/>
    <property type="match status" value="1"/>
</dbReference>